<accession>A0AAV9G427</accession>
<keyword evidence="3" id="KW-1185">Reference proteome</keyword>
<dbReference type="Gene3D" id="1.20.58.1880">
    <property type="match status" value="1"/>
</dbReference>
<evidence type="ECO:0008006" key="4">
    <source>
        <dbReference type="Google" id="ProtNLM"/>
    </source>
</evidence>
<comment type="caution">
    <text evidence="2">The sequence shown here is derived from an EMBL/GenBank/DDBJ whole genome shotgun (WGS) entry which is preliminary data.</text>
</comment>
<feature type="region of interest" description="Disordered" evidence="1">
    <location>
        <begin position="1"/>
        <end position="81"/>
    </location>
</feature>
<dbReference type="AlphaFoldDB" id="A0AAV9G427"/>
<feature type="compositionally biased region" description="Low complexity" evidence="1">
    <location>
        <begin position="53"/>
        <end position="62"/>
    </location>
</feature>
<organism evidence="2 3">
    <name type="scientific">Podospora aff. communis PSN243</name>
    <dbReference type="NCBI Taxonomy" id="3040156"/>
    <lineage>
        <taxon>Eukaryota</taxon>
        <taxon>Fungi</taxon>
        <taxon>Dikarya</taxon>
        <taxon>Ascomycota</taxon>
        <taxon>Pezizomycotina</taxon>
        <taxon>Sordariomycetes</taxon>
        <taxon>Sordariomycetidae</taxon>
        <taxon>Sordariales</taxon>
        <taxon>Podosporaceae</taxon>
        <taxon>Podospora</taxon>
    </lineage>
</organism>
<evidence type="ECO:0000313" key="3">
    <source>
        <dbReference type="Proteomes" id="UP001321760"/>
    </source>
</evidence>
<dbReference type="EMBL" id="MU866029">
    <property type="protein sequence ID" value="KAK4442153.1"/>
    <property type="molecule type" value="Genomic_DNA"/>
</dbReference>
<protein>
    <recommendedName>
        <fullName evidence="4">SANT domain-containing protein</fullName>
    </recommendedName>
</protein>
<evidence type="ECO:0000313" key="2">
    <source>
        <dbReference type="EMBL" id="KAK4442153.1"/>
    </source>
</evidence>
<dbReference type="Proteomes" id="UP001321760">
    <property type="component" value="Unassembled WGS sequence"/>
</dbReference>
<evidence type="ECO:0000256" key="1">
    <source>
        <dbReference type="SAM" id="MobiDB-lite"/>
    </source>
</evidence>
<sequence length="140" mass="15076">MSTNNNQNSTARDNPSHSRLPNGRTPLPGHNLPAGYIVPSQANPSPTPPPGPSTGSAPTSQPAGPPATTSKPVVVQTTSSWTEDEIRLMFQLKRQGKTYREIAERIPRHTKDAVVTQYLRLKKMRPDLLEGEGTAEGKGG</sequence>
<reference evidence="2" key="2">
    <citation type="submission" date="2023-05" db="EMBL/GenBank/DDBJ databases">
        <authorList>
            <consortium name="Lawrence Berkeley National Laboratory"/>
            <person name="Steindorff A."/>
            <person name="Hensen N."/>
            <person name="Bonometti L."/>
            <person name="Westerberg I."/>
            <person name="Brannstrom I.O."/>
            <person name="Guillou S."/>
            <person name="Cros-Aarteil S."/>
            <person name="Calhoun S."/>
            <person name="Haridas S."/>
            <person name="Kuo A."/>
            <person name="Mondo S."/>
            <person name="Pangilinan J."/>
            <person name="Riley R."/>
            <person name="Labutti K."/>
            <person name="Andreopoulos B."/>
            <person name="Lipzen A."/>
            <person name="Chen C."/>
            <person name="Yanf M."/>
            <person name="Daum C."/>
            <person name="Ng V."/>
            <person name="Clum A."/>
            <person name="Ohm R."/>
            <person name="Martin F."/>
            <person name="Silar P."/>
            <person name="Natvig D."/>
            <person name="Lalanne C."/>
            <person name="Gautier V."/>
            <person name="Ament-Velasquez S.L."/>
            <person name="Kruys A."/>
            <person name="Hutchinson M.I."/>
            <person name="Powell A.J."/>
            <person name="Barry K."/>
            <person name="Miller A.N."/>
            <person name="Grigoriev I.V."/>
            <person name="Debuchy R."/>
            <person name="Gladieux P."/>
            <person name="Thoren M.H."/>
            <person name="Johannesson H."/>
        </authorList>
    </citation>
    <scope>NUCLEOTIDE SEQUENCE</scope>
    <source>
        <strain evidence="2">PSN243</strain>
    </source>
</reference>
<name>A0AAV9G427_9PEZI</name>
<reference evidence="2" key="1">
    <citation type="journal article" date="2023" name="Mol. Phylogenet. Evol.">
        <title>Genome-scale phylogeny and comparative genomics of the fungal order Sordariales.</title>
        <authorList>
            <person name="Hensen N."/>
            <person name="Bonometti L."/>
            <person name="Westerberg I."/>
            <person name="Brannstrom I.O."/>
            <person name="Guillou S."/>
            <person name="Cros-Aarteil S."/>
            <person name="Calhoun S."/>
            <person name="Haridas S."/>
            <person name="Kuo A."/>
            <person name="Mondo S."/>
            <person name="Pangilinan J."/>
            <person name="Riley R."/>
            <person name="LaButti K."/>
            <person name="Andreopoulos B."/>
            <person name="Lipzen A."/>
            <person name="Chen C."/>
            <person name="Yan M."/>
            <person name="Daum C."/>
            <person name="Ng V."/>
            <person name="Clum A."/>
            <person name="Steindorff A."/>
            <person name="Ohm R.A."/>
            <person name="Martin F."/>
            <person name="Silar P."/>
            <person name="Natvig D.O."/>
            <person name="Lalanne C."/>
            <person name="Gautier V."/>
            <person name="Ament-Velasquez S.L."/>
            <person name="Kruys A."/>
            <person name="Hutchinson M.I."/>
            <person name="Powell A.J."/>
            <person name="Barry K."/>
            <person name="Miller A.N."/>
            <person name="Grigoriev I.V."/>
            <person name="Debuchy R."/>
            <person name="Gladieux P."/>
            <person name="Hiltunen Thoren M."/>
            <person name="Johannesson H."/>
        </authorList>
    </citation>
    <scope>NUCLEOTIDE SEQUENCE</scope>
    <source>
        <strain evidence="2">PSN243</strain>
    </source>
</reference>
<gene>
    <name evidence="2" type="ORF">QBC34DRAFT_387569</name>
</gene>
<feature type="compositionally biased region" description="Polar residues" evidence="1">
    <location>
        <begin position="67"/>
        <end position="81"/>
    </location>
</feature>
<feature type="compositionally biased region" description="Polar residues" evidence="1">
    <location>
        <begin position="1"/>
        <end position="19"/>
    </location>
</feature>
<proteinExistence type="predicted"/>